<feature type="coiled-coil region" evidence="1">
    <location>
        <begin position="266"/>
        <end position="300"/>
    </location>
</feature>
<evidence type="ECO:0000256" key="2">
    <source>
        <dbReference type="SAM" id="MobiDB-lite"/>
    </source>
</evidence>
<dbReference type="PANTHER" id="PTHR15107">
    <property type="entry name" value="RETINOBLASTOMA BINDING PROTEIN 8"/>
    <property type="match status" value="1"/>
</dbReference>
<dbReference type="Pfam" id="PF14736">
    <property type="entry name" value="N_Asn_amidohyd"/>
    <property type="match status" value="1"/>
</dbReference>
<gene>
    <name evidence="3" type="ORF">COLO4_23913</name>
</gene>
<dbReference type="GO" id="GO:0010792">
    <property type="term" value="P:DNA double-strand break processing involved in repair via single-strand annealing"/>
    <property type="evidence" value="ECO:0007669"/>
    <property type="project" value="TreeGrafter"/>
</dbReference>
<feature type="coiled-coil region" evidence="1">
    <location>
        <begin position="171"/>
        <end position="223"/>
    </location>
</feature>
<feature type="region of interest" description="Disordered" evidence="2">
    <location>
        <begin position="452"/>
        <end position="561"/>
    </location>
</feature>
<dbReference type="AlphaFoldDB" id="A0A1R3IE21"/>
<dbReference type="EMBL" id="AWUE01018373">
    <property type="protein sequence ID" value="OMO80839.1"/>
    <property type="molecule type" value="Genomic_DNA"/>
</dbReference>
<evidence type="ECO:0000256" key="1">
    <source>
        <dbReference type="SAM" id="Coils"/>
    </source>
</evidence>
<protein>
    <submittedName>
        <fullName evidence="3">DNA repair protein Sae2/CtIP</fullName>
    </submittedName>
</protein>
<proteinExistence type="predicted"/>
<dbReference type="STRING" id="93759.A0A1R3IE21"/>
<accession>A0A1R3IE21</accession>
<name>A0A1R3IE21_9ROSI</name>
<dbReference type="InterPro" id="IPR026750">
    <property type="entry name" value="NTAN1"/>
</dbReference>
<evidence type="ECO:0000313" key="3">
    <source>
        <dbReference type="EMBL" id="OMO80839.1"/>
    </source>
</evidence>
<feature type="coiled-coil region" evidence="1">
    <location>
        <begin position="392"/>
        <end position="419"/>
    </location>
</feature>
<keyword evidence="4" id="KW-1185">Reference proteome</keyword>
<dbReference type="OrthoDB" id="5801062at2759"/>
<keyword evidence="1" id="KW-0175">Coiled coil</keyword>
<dbReference type="GO" id="GO:0003684">
    <property type="term" value="F:damaged DNA binding"/>
    <property type="evidence" value="ECO:0007669"/>
    <property type="project" value="TreeGrafter"/>
</dbReference>
<comment type="caution">
    <text evidence="3">The sequence shown here is derived from an EMBL/GenBank/DDBJ whole genome shotgun (WGS) entry which is preliminary data.</text>
</comment>
<feature type="compositionally biased region" description="Basic and acidic residues" evidence="2">
    <location>
        <begin position="491"/>
        <end position="508"/>
    </location>
</feature>
<sequence length="906" mass="103329">MAHHRSSRPGYVYYNTDDDKLIKGKLKWARIDTKGALLLGFGPGVQSKLFPAKLWILYPTTIRNRKGGDNQENLRRINREQQQKPNKAVVVVQAAKDLRLGLAIDSDDVKYISGLSTILVATIQEAKDRISQIEYIFCSQLYPNFQLKSKGLQKIYTEAKKAAEDAWTNKEAEFTLQIQKLELERKQVLEENQSLMLDKEKLLKEQDEKIRQLLLEQEDLKEELMLKCKQVDEGMELQNKLMQLAQANASVVADKGKELKGHEEKTNILLTDLNSLQKKVEALQQELGEKTQEVAHWKKLSEDVLKKIESQALDSMHNEEQLIECNREKKLLMANFGKLKENYDELHLVLGQKTKEIEEGRKLQEQLLAQIDFKSSEILKNNQQLAEHGIQKDLLLAQVKGLEEKVNSLQVKLRESDAETKISNIPTVAFDTRRMKDVIGLGVDLEDRRGAKPVETSITRTPTSSFPTPKRPSTVKSNAIAGTKRSVSGWRDTRSHQSEAGADPHDDFLDTPLENIRGNLKKAMKEEAEGLPDPEHMNVDSSDDDETQDVSVEKRPQKQETPLQIAEKGSFKYVEPVRKKAEREKLTGFECKQCKKFYDAVLNHGGEDNEYDKKNFRCEHHDGVSRHRYKFNRHSRHIFSLQSTKSVLRVERVREQYKIMSLASEISGQLNFTVVRERRISASMDTDLATLSNNPKYVYLFQREYATVDPALVHYVGTDEATTCVGLVIRNRRNGMTSVAHIDSPKFVDIGIIQMLSLVVDQNSPIDLDVHLVGGFEDVSPNHAKARRTSEENPRLDGYSFPLCTKIVETMQKRCENFHIQTLCVLGHNTKKDSEGNAYPIFNGFLVEPSTGSLIPASFDRTARCPDEIVRRLRVSASYDDHSWHGKLLDTYDTKTDQFVIAPCSW</sequence>
<dbReference type="Proteomes" id="UP000187203">
    <property type="component" value="Unassembled WGS sequence"/>
</dbReference>
<feature type="compositionally biased region" description="Polar residues" evidence="2">
    <location>
        <begin position="456"/>
        <end position="467"/>
    </location>
</feature>
<dbReference type="InterPro" id="IPR033316">
    <property type="entry name" value="RBBP8-like"/>
</dbReference>
<feature type="compositionally biased region" description="Basic and acidic residues" evidence="2">
    <location>
        <begin position="523"/>
        <end position="538"/>
    </location>
</feature>
<evidence type="ECO:0000313" key="4">
    <source>
        <dbReference type="Proteomes" id="UP000187203"/>
    </source>
</evidence>
<dbReference type="CDD" id="cd22249">
    <property type="entry name" value="UDM1_RNF168_RNF169-like"/>
    <property type="match status" value="1"/>
</dbReference>
<dbReference type="PANTHER" id="PTHR15107:SF0">
    <property type="entry name" value="DNA ENDONUCLEASE ACTIVATOR CTP1 C-TERMINAL DOMAIN-CONTAINING PROTEIN"/>
    <property type="match status" value="1"/>
</dbReference>
<organism evidence="3 4">
    <name type="scientific">Corchorus olitorius</name>
    <dbReference type="NCBI Taxonomy" id="93759"/>
    <lineage>
        <taxon>Eukaryota</taxon>
        <taxon>Viridiplantae</taxon>
        <taxon>Streptophyta</taxon>
        <taxon>Embryophyta</taxon>
        <taxon>Tracheophyta</taxon>
        <taxon>Spermatophyta</taxon>
        <taxon>Magnoliopsida</taxon>
        <taxon>eudicotyledons</taxon>
        <taxon>Gunneridae</taxon>
        <taxon>Pentapetalae</taxon>
        <taxon>rosids</taxon>
        <taxon>malvids</taxon>
        <taxon>Malvales</taxon>
        <taxon>Malvaceae</taxon>
        <taxon>Grewioideae</taxon>
        <taxon>Apeibeae</taxon>
        <taxon>Corchorus</taxon>
    </lineage>
</organism>
<reference evidence="4" key="1">
    <citation type="submission" date="2013-09" db="EMBL/GenBank/DDBJ databases">
        <title>Corchorus olitorius genome sequencing.</title>
        <authorList>
            <person name="Alam M."/>
            <person name="Haque M.S."/>
            <person name="Islam M.S."/>
            <person name="Emdad E.M."/>
            <person name="Islam M.M."/>
            <person name="Ahmed B."/>
            <person name="Halim A."/>
            <person name="Hossen Q.M.M."/>
            <person name="Hossain M.Z."/>
            <person name="Ahmed R."/>
            <person name="Khan M.M."/>
            <person name="Islam R."/>
            <person name="Rashid M.M."/>
            <person name="Khan S.A."/>
            <person name="Rahman M.S."/>
            <person name="Alam M."/>
            <person name="Yahiya A.S."/>
            <person name="Khan M.S."/>
            <person name="Azam M.S."/>
            <person name="Haque T."/>
            <person name="Lashkar M.Z.H."/>
            <person name="Akhand A.I."/>
            <person name="Morshed G."/>
            <person name="Roy S."/>
            <person name="Uddin K.S."/>
            <person name="Rabeya T."/>
            <person name="Hossain A.S."/>
            <person name="Chowdhury A."/>
            <person name="Snigdha A.R."/>
            <person name="Mortoza M.S."/>
            <person name="Matin S.A."/>
            <person name="Hoque S.M.E."/>
            <person name="Islam M.K."/>
            <person name="Roy D.K."/>
            <person name="Haider R."/>
            <person name="Moosa M.M."/>
            <person name="Elias S.M."/>
            <person name="Hasan A.M."/>
            <person name="Jahan S."/>
            <person name="Shafiuddin M."/>
            <person name="Mahmood N."/>
            <person name="Shommy N.S."/>
        </authorList>
    </citation>
    <scope>NUCLEOTIDE SEQUENCE [LARGE SCALE GENOMIC DNA]</scope>
    <source>
        <strain evidence="4">cv. O-4</strain>
    </source>
</reference>
<dbReference type="GO" id="GO:0008418">
    <property type="term" value="F:protein-N-terminal asparagine amidohydrolase activity"/>
    <property type="evidence" value="ECO:0007669"/>
    <property type="project" value="InterPro"/>
</dbReference>